<organism evidence="2 3">
    <name type="scientific">Prorocentrum cordatum</name>
    <dbReference type="NCBI Taxonomy" id="2364126"/>
    <lineage>
        <taxon>Eukaryota</taxon>
        <taxon>Sar</taxon>
        <taxon>Alveolata</taxon>
        <taxon>Dinophyceae</taxon>
        <taxon>Prorocentrales</taxon>
        <taxon>Prorocentraceae</taxon>
        <taxon>Prorocentrum</taxon>
    </lineage>
</organism>
<dbReference type="EMBL" id="CAUYUJ010005393">
    <property type="protein sequence ID" value="CAK0813492.1"/>
    <property type="molecule type" value="Genomic_DNA"/>
</dbReference>
<comment type="caution">
    <text evidence="2">The sequence shown here is derived from an EMBL/GenBank/DDBJ whole genome shotgun (WGS) entry which is preliminary data.</text>
</comment>
<evidence type="ECO:0000313" key="2">
    <source>
        <dbReference type="EMBL" id="CAK0813492.1"/>
    </source>
</evidence>
<feature type="compositionally biased region" description="Low complexity" evidence="1">
    <location>
        <begin position="34"/>
        <end position="53"/>
    </location>
</feature>
<protein>
    <submittedName>
        <fullName evidence="2">Uncharacterized protein</fullName>
    </submittedName>
</protein>
<evidence type="ECO:0000256" key="1">
    <source>
        <dbReference type="SAM" id="MobiDB-lite"/>
    </source>
</evidence>
<dbReference type="Proteomes" id="UP001189429">
    <property type="component" value="Unassembled WGS sequence"/>
</dbReference>
<proteinExistence type="predicted"/>
<name>A0ABN9R577_9DINO</name>
<reference evidence="2" key="1">
    <citation type="submission" date="2023-10" db="EMBL/GenBank/DDBJ databases">
        <authorList>
            <person name="Chen Y."/>
            <person name="Shah S."/>
            <person name="Dougan E. K."/>
            <person name="Thang M."/>
            <person name="Chan C."/>
        </authorList>
    </citation>
    <scope>NUCLEOTIDE SEQUENCE [LARGE SCALE GENOMIC DNA]</scope>
</reference>
<feature type="compositionally biased region" description="Basic and acidic residues" evidence="1">
    <location>
        <begin position="204"/>
        <end position="226"/>
    </location>
</feature>
<sequence>ALVMDGNGWTKVLALSAHEREAFRERSRRPGAVAPEPGETMGEAEAAAGTGTPRADGGLDALAARPNGSHRGSPGPAVSNDSDVRTPGRRLRRAGEEVQGWPLDDPPAAVHFCARVERAGRVPSGWLDKWSQSKNIAVSDLVYYELRTIIDALEYAGSYDQALVDADEKNPSKPCFENAKYFSGFKSSSNAVSPDLKNFAARKAKGDTEVEKQRQNVKELRGKTESGKTNAEGGRK</sequence>
<evidence type="ECO:0000313" key="3">
    <source>
        <dbReference type="Proteomes" id="UP001189429"/>
    </source>
</evidence>
<feature type="region of interest" description="Disordered" evidence="1">
    <location>
        <begin position="202"/>
        <end position="236"/>
    </location>
</feature>
<feature type="region of interest" description="Disordered" evidence="1">
    <location>
        <begin position="20"/>
        <end position="102"/>
    </location>
</feature>
<feature type="non-terminal residue" evidence="2">
    <location>
        <position position="1"/>
    </location>
</feature>
<gene>
    <name evidence="2" type="ORF">PCOR1329_LOCUS17393</name>
</gene>
<accession>A0ABN9R577</accession>
<keyword evidence="3" id="KW-1185">Reference proteome</keyword>